<evidence type="ECO:0000313" key="13">
    <source>
        <dbReference type="EMBL" id="KAL3699951.1"/>
    </source>
</evidence>
<keyword evidence="5 9" id="KW-0378">Hydrolase</keyword>
<feature type="region of interest" description="Disordered" evidence="10">
    <location>
        <begin position="251"/>
        <end position="270"/>
    </location>
</feature>
<comment type="cofactor">
    <cofactor evidence="2">
        <name>Ca(2+)</name>
        <dbReference type="ChEBI" id="CHEBI:29108"/>
    </cofactor>
</comment>
<name>A0ABD3I8T8_9MARC</name>
<sequence length="535" mass="60338">MATLRLAPASAVLANHQQAWSRTPEAQLREHSVGVSCSFATFSRFRISQFTAATNERKQNVQRLLRISACAPAAPEIEKQAEIKLVSTDEVPPESGPQVPPASEREHKEKPETRGGLIEADPLRHVLFQGFNWESWKADCWYDVLKEKVDELAEAGITDVWLPPASQSVAPQGYMPGKLYDLNSSQYGDETRLKELIDAFHAKGIRCIADIVVNHRCADQKDDRGIWCLFEGGTPDERLDWGPWAIARDDPYSDGTGNPDTGEDYGAAPDIDHTNERVQREIIQWMKWLKKEVGFDGWRFDFAKGFGAEYVAQYIKGTKPQFSVGELWTSLSYGDGSVEYNQDAHRQELVNWVDTTGGYSTAFDFTTKGILQQAVNGELWRLRDPNNKPPGMIGYWPEKSVTFIDNHDTGSTQGHWPFPNDKVMQGYAYILTHPGTPKIFYDHYFDWKLKDEMNALITLRKRNDIVANSKVNIITAEADVYLAEIDDRVMVKLGPRYDLGHLKPSSDVYSVAASGKDYCVWEKKDQKSGTEDGSN</sequence>
<dbReference type="Gene3D" id="3.20.20.80">
    <property type="entry name" value="Glycosidases"/>
    <property type="match status" value="1"/>
</dbReference>
<evidence type="ECO:0000259" key="12">
    <source>
        <dbReference type="SMART" id="SM00810"/>
    </source>
</evidence>
<dbReference type="SMART" id="SM00810">
    <property type="entry name" value="Alpha-amyl_C2"/>
    <property type="match status" value="1"/>
</dbReference>
<dbReference type="EMBL" id="JBJQOH010000001">
    <property type="protein sequence ID" value="KAL3699951.1"/>
    <property type="molecule type" value="Genomic_DNA"/>
</dbReference>
<evidence type="ECO:0000256" key="2">
    <source>
        <dbReference type="ARBA" id="ARBA00001913"/>
    </source>
</evidence>
<dbReference type="SMART" id="SM00642">
    <property type="entry name" value="Aamy"/>
    <property type="match status" value="1"/>
</dbReference>
<dbReference type="Proteomes" id="UP001633002">
    <property type="component" value="Unassembled WGS sequence"/>
</dbReference>
<dbReference type="PANTHER" id="PTHR43447">
    <property type="entry name" value="ALPHA-AMYLASE"/>
    <property type="match status" value="1"/>
</dbReference>
<keyword evidence="6 9" id="KW-0119">Carbohydrate metabolism</keyword>
<dbReference type="InterPro" id="IPR012850">
    <property type="entry name" value="A-amylase_bs_C"/>
</dbReference>
<dbReference type="AlphaFoldDB" id="A0ABD3I8T8"/>
<evidence type="ECO:0000256" key="7">
    <source>
        <dbReference type="ARBA" id="ARBA00023295"/>
    </source>
</evidence>
<gene>
    <name evidence="13" type="ORF">R1sor_017973</name>
</gene>
<dbReference type="SUPFAM" id="SSF51445">
    <property type="entry name" value="(Trans)glycosidases"/>
    <property type="match status" value="1"/>
</dbReference>
<accession>A0ABD3I8T8</accession>
<evidence type="ECO:0000259" key="11">
    <source>
        <dbReference type="SMART" id="SM00642"/>
    </source>
</evidence>
<feature type="compositionally biased region" description="Basic and acidic residues" evidence="10">
    <location>
        <begin position="103"/>
        <end position="113"/>
    </location>
</feature>
<evidence type="ECO:0000256" key="10">
    <source>
        <dbReference type="SAM" id="MobiDB-lite"/>
    </source>
</evidence>
<evidence type="ECO:0000256" key="4">
    <source>
        <dbReference type="ARBA" id="ARBA00012595"/>
    </source>
</evidence>
<feature type="domain" description="Alpha-amylase C-terminal beta-sheet" evidence="12">
    <location>
        <begin position="461"/>
        <end position="523"/>
    </location>
</feature>
<feature type="region of interest" description="Disordered" evidence="10">
    <location>
        <begin position="86"/>
        <end position="116"/>
    </location>
</feature>
<dbReference type="InterPro" id="IPR006047">
    <property type="entry name" value="GH13_cat_dom"/>
</dbReference>
<dbReference type="GO" id="GO:0004556">
    <property type="term" value="F:alpha-amylase activity"/>
    <property type="evidence" value="ECO:0007669"/>
    <property type="project" value="UniProtKB-UniRule"/>
</dbReference>
<dbReference type="EC" id="3.2.1.1" evidence="4 9"/>
<evidence type="ECO:0000313" key="14">
    <source>
        <dbReference type="Proteomes" id="UP001633002"/>
    </source>
</evidence>
<dbReference type="InterPro" id="IPR013780">
    <property type="entry name" value="Glyco_hydro_b"/>
</dbReference>
<dbReference type="SUPFAM" id="SSF51011">
    <property type="entry name" value="Glycosyl hydrolase domain"/>
    <property type="match status" value="1"/>
</dbReference>
<evidence type="ECO:0000256" key="8">
    <source>
        <dbReference type="RuleBase" id="RU003615"/>
    </source>
</evidence>
<reference evidence="13 14" key="1">
    <citation type="submission" date="2024-09" db="EMBL/GenBank/DDBJ databases">
        <title>Chromosome-scale assembly of Riccia sorocarpa.</title>
        <authorList>
            <person name="Paukszto L."/>
        </authorList>
    </citation>
    <scope>NUCLEOTIDE SEQUENCE [LARGE SCALE GENOMIC DNA]</scope>
    <source>
        <strain evidence="13">LP-2024</strain>
        <tissue evidence="13">Aerial parts of the thallus</tissue>
    </source>
</reference>
<evidence type="ECO:0000256" key="5">
    <source>
        <dbReference type="ARBA" id="ARBA00022801"/>
    </source>
</evidence>
<proteinExistence type="inferred from homology"/>
<dbReference type="Pfam" id="PF00128">
    <property type="entry name" value="Alpha-amylase"/>
    <property type="match status" value="1"/>
</dbReference>
<dbReference type="Pfam" id="PF07821">
    <property type="entry name" value="Alpha-amyl_C2"/>
    <property type="match status" value="1"/>
</dbReference>
<organism evidence="13 14">
    <name type="scientific">Riccia sorocarpa</name>
    <dbReference type="NCBI Taxonomy" id="122646"/>
    <lineage>
        <taxon>Eukaryota</taxon>
        <taxon>Viridiplantae</taxon>
        <taxon>Streptophyta</taxon>
        <taxon>Embryophyta</taxon>
        <taxon>Marchantiophyta</taxon>
        <taxon>Marchantiopsida</taxon>
        <taxon>Marchantiidae</taxon>
        <taxon>Marchantiales</taxon>
        <taxon>Ricciaceae</taxon>
        <taxon>Riccia</taxon>
    </lineage>
</organism>
<evidence type="ECO:0000256" key="9">
    <source>
        <dbReference type="RuleBase" id="RU361134"/>
    </source>
</evidence>
<dbReference type="InterPro" id="IPR017853">
    <property type="entry name" value="GH"/>
</dbReference>
<dbReference type="CDD" id="cd11314">
    <property type="entry name" value="AmyAc_arch_bac_plant_AmyA"/>
    <property type="match status" value="1"/>
</dbReference>
<dbReference type="Gene3D" id="2.60.40.1180">
    <property type="entry name" value="Golgi alpha-mannosidase II"/>
    <property type="match status" value="1"/>
</dbReference>
<evidence type="ECO:0000256" key="1">
    <source>
        <dbReference type="ARBA" id="ARBA00000548"/>
    </source>
</evidence>
<feature type="domain" description="Glycosyl hydrolase family 13 catalytic" evidence="11">
    <location>
        <begin position="125"/>
        <end position="460"/>
    </location>
</feature>
<keyword evidence="7 9" id="KW-0326">Glycosidase</keyword>
<dbReference type="InterPro" id="IPR006046">
    <property type="entry name" value="Alpha_amylase"/>
</dbReference>
<evidence type="ECO:0000256" key="6">
    <source>
        <dbReference type="ARBA" id="ARBA00023277"/>
    </source>
</evidence>
<comment type="caution">
    <text evidence="13">The sequence shown here is derived from an EMBL/GenBank/DDBJ whole genome shotgun (WGS) entry which is preliminary data.</text>
</comment>
<keyword evidence="14" id="KW-1185">Reference proteome</keyword>
<comment type="similarity">
    <text evidence="3 8">Belongs to the glycosyl hydrolase 13 family.</text>
</comment>
<dbReference type="PRINTS" id="PR00110">
    <property type="entry name" value="ALPHAAMYLASE"/>
</dbReference>
<protein>
    <recommendedName>
        <fullName evidence="4 9">Alpha-amylase</fullName>
        <ecNumber evidence="4 9">3.2.1.1</ecNumber>
    </recommendedName>
</protein>
<evidence type="ECO:0000256" key="3">
    <source>
        <dbReference type="ARBA" id="ARBA00008061"/>
    </source>
</evidence>
<comment type="catalytic activity">
    <reaction evidence="1 9">
        <text>Endohydrolysis of (1-&gt;4)-alpha-D-glucosidic linkages in polysaccharides containing three or more (1-&gt;4)-alpha-linked D-glucose units.</text>
        <dbReference type="EC" id="3.2.1.1"/>
    </reaction>
</comment>